<organism evidence="1 2">
    <name type="scientific">Gordonia namibiensis NBRC 108229</name>
    <dbReference type="NCBI Taxonomy" id="1208314"/>
    <lineage>
        <taxon>Bacteria</taxon>
        <taxon>Bacillati</taxon>
        <taxon>Actinomycetota</taxon>
        <taxon>Actinomycetes</taxon>
        <taxon>Mycobacteriales</taxon>
        <taxon>Gordoniaceae</taxon>
        <taxon>Gordonia</taxon>
    </lineage>
</organism>
<sequence>MVSDDKMRSQAETYQWVDGFKGGPLSGPGRWVRFADGTFLYTDDDNILFARNDTTTSGLLRLVLAISDIYETGETAAAGFDMLKGNQTVVSGDLSEIPVSR</sequence>
<name>K6X7R7_9ACTN</name>
<gene>
    <name evidence="1" type="ORF">GONAM_15_01220</name>
</gene>
<evidence type="ECO:0000313" key="2">
    <source>
        <dbReference type="Proteomes" id="UP000035058"/>
    </source>
</evidence>
<reference evidence="1 2" key="1">
    <citation type="submission" date="2012-08" db="EMBL/GenBank/DDBJ databases">
        <title>Whole genome shotgun sequence of Gordonia namibiensis NBRC 108229.</title>
        <authorList>
            <person name="Isaki-Nakamura S."/>
            <person name="Hosoyama A."/>
            <person name="Tsuchikane K."/>
            <person name="Katsumata H."/>
            <person name="Baba S."/>
            <person name="Yamazaki S."/>
            <person name="Fujita N."/>
        </authorList>
    </citation>
    <scope>NUCLEOTIDE SEQUENCE [LARGE SCALE GENOMIC DNA]</scope>
    <source>
        <strain evidence="1 2">NBRC 108229</strain>
    </source>
</reference>
<evidence type="ECO:0000313" key="1">
    <source>
        <dbReference type="EMBL" id="GAC00413.1"/>
    </source>
</evidence>
<dbReference type="EMBL" id="BAHE01000015">
    <property type="protein sequence ID" value="GAC00413.1"/>
    <property type="molecule type" value="Genomic_DNA"/>
</dbReference>
<comment type="caution">
    <text evidence="1">The sequence shown here is derived from an EMBL/GenBank/DDBJ whole genome shotgun (WGS) entry which is preliminary data.</text>
</comment>
<dbReference type="RefSeq" id="WP_006866617.1">
    <property type="nucleotide sequence ID" value="NZ_BAHE01000015.1"/>
</dbReference>
<protein>
    <submittedName>
        <fullName evidence="1">Uncharacterized protein</fullName>
    </submittedName>
</protein>
<dbReference type="Proteomes" id="UP000035058">
    <property type="component" value="Unassembled WGS sequence"/>
</dbReference>
<accession>K6X7R7</accession>
<proteinExistence type="predicted"/>
<keyword evidence="2" id="KW-1185">Reference proteome</keyword>
<dbReference type="AlphaFoldDB" id="K6X7R7"/>